<keyword evidence="2" id="KW-1133">Transmembrane helix</keyword>
<feature type="region of interest" description="Disordered" evidence="1">
    <location>
        <begin position="1"/>
        <end position="31"/>
    </location>
</feature>
<organism evidence="3 4">
    <name type="scientific">Methylobacterium mesophilicum SR1.6/6</name>
    <dbReference type="NCBI Taxonomy" id="908290"/>
    <lineage>
        <taxon>Bacteria</taxon>
        <taxon>Pseudomonadati</taxon>
        <taxon>Pseudomonadota</taxon>
        <taxon>Alphaproteobacteria</taxon>
        <taxon>Hyphomicrobiales</taxon>
        <taxon>Methylobacteriaceae</taxon>
        <taxon>Methylobacterium</taxon>
    </lineage>
</organism>
<evidence type="ECO:0000313" key="4">
    <source>
        <dbReference type="Proteomes" id="UP000012488"/>
    </source>
</evidence>
<reference evidence="3 4" key="1">
    <citation type="journal article" date="2012" name="Genet. Mol. Biol.">
        <title>Analysis of 16S rRNA and mxaF genes revealing insights into Methylobacterium niche-specific plant association.</title>
        <authorList>
            <person name="Dourado M.N."/>
            <person name="Andreote F.D."/>
            <person name="Dini-Andreote F."/>
            <person name="Conti R."/>
            <person name="Araujo J.M."/>
            <person name="Araujo W.L."/>
        </authorList>
    </citation>
    <scope>NUCLEOTIDE SEQUENCE [LARGE SCALE GENOMIC DNA]</scope>
    <source>
        <strain evidence="3 4">SR1.6/6</strain>
    </source>
</reference>
<sequence length="65" mass="6941">MTRLLETPQCSTGPGLEPATPPAEAPDRHSSHAALESAVLRGFVYGVSGLVWLGVMALFIHHFGR</sequence>
<reference evidence="3 4" key="2">
    <citation type="journal article" date="2013" name="Genome Announc.">
        <title>Draft Genome Sequence of Methylobacterium mesophilicum Strain SR1.6/6, Isolated from Citrus sinensis.</title>
        <authorList>
            <person name="Marinho Almeida D."/>
            <person name="Dini-Andreote F."/>
            <person name="Camargo Neves A.A."/>
            <person name="Juca Ramos R.T."/>
            <person name="Andreote F.D."/>
            <person name="Carneiro A.R."/>
            <person name="Oliveira de Souza Lima A."/>
            <person name="Caracciolo Gomes de Sa P.H."/>
            <person name="Ribeiro Barbosa M.S."/>
            <person name="Araujo W.L."/>
            <person name="Silva A."/>
        </authorList>
    </citation>
    <scope>NUCLEOTIDE SEQUENCE [LARGE SCALE GENOMIC DNA]</scope>
    <source>
        <strain evidence="3 4">SR1.6/6</strain>
    </source>
</reference>
<keyword evidence="2" id="KW-0472">Membrane</keyword>
<protein>
    <submittedName>
        <fullName evidence="3">Uncharacterized protein</fullName>
    </submittedName>
</protein>
<dbReference type="OrthoDB" id="8003025at2"/>
<evidence type="ECO:0000256" key="2">
    <source>
        <dbReference type="SAM" id="Phobius"/>
    </source>
</evidence>
<evidence type="ECO:0000256" key="1">
    <source>
        <dbReference type="SAM" id="MobiDB-lite"/>
    </source>
</evidence>
<keyword evidence="2" id="KW-0812">Transmembrane</keyword>
<feature type="transmembrane region" description="Helical" evidence="2">
    <location>
        <begin position="38"/>
        <end position="60"/>
    </location>
</feature>
<proteinExistence type="predicted"/>
<dbReference type="KEGG" id="mmes:MMSR116_27530"/>
<dbReference type="EMBL" id="CP043538">
    <property type="protein sequence ID" value="QGY05231.1"/>
    <property type="molecule type" value="Genomic_DNA"/>
</dbReference>
<accession>A0A6B9FRL1</accession>
<name>A0A6B9FRL1_9HYPH</name>
<dbReference type="RefSeq" id="WP_085988028.1">
    <property type="nucleotide sequence ID" value="NZ_CP043538.1"/>
</dbReference>
<evidence type="ECO:0000313" key="3">
    <source>
        <dbReference type="EMBL" id="QGY05231.1"/>
    </source>
</evidence>
<gene>
    <name evidence="3" type="ORF">MMSR116_27530</name>
</gene>
<dbReference type="AlphaFoldDB" id="A0A6B9FRL1"/>
<dbReference type="Proteomes" id="UP000012488">
    <property type="component" value="Chromosome"/>
</dbReference>